<dbReference type="KEGG" id="samy:DB32_000399"/>
<keyword evidence="6" id="KW-1185">Reference proteome</keyword>
<organism evidence="5 6">
    <name type="scientific">Sandaracinus amylolyticus</name>
    <dbReference type="NCBI Taxonomy" id="927083"/>
    <lineage>
        <taxon>Bacteria</taxon>
        <taxon>Pseudomonadati</taxon>
        <taxon>Myxococcota</taxon>
        <taxon>Polyangia</taxon>
        <taxon>Polyangiales</taxon>
        <taxon>Sandaracinaceae</taxon>
        <taxon>Sandaracinus</taxon>
    </lineage>
</organism>
<dbReference type="InterPro" id="IPR050204">
    <property type="entry name" value="AraC_XylS_family_regulators"/>
</dbReference>
<gene>
    <name evidence="5" type="ORF">DB32_000399</name>
</gene>
<keyword evidence="3" id="KW-0804">Transcription</keyword>
<name>A0A0F6VZ04_9BACT</name>
<dbReference type="GO" id="GO:0003700">
    <property type="term" value="F:DNA-binding transcription factor activity"/>
    <property type="evidence" value="ECO:0007669"/>
    <property type="project" value="InterPro"/>
</dbReference>
<dbReference type="Pfam" id="PF12833">
    <property type="entry name" value="HTH_18"/>
    <property type="match status" value="1"/>
</dbReference>
<dbReference type="Proteomes" id="UP000034883">
    <property type="component" value="Chromosome"/>
</dbReference>
<feature type="domain" description="HTH araC/xylS-type" evidence="4">
    <location>
        <begin position="150"/>
        <end position="247"/>
    </location>
</feature>
<protein>
    <submittedName>
        <fullName evidence="5">Transcriptional regulator, AraC family protein</fullName>
    </submittedName>
</protein>
<dbReference type="InterPro" id="IPR009057">
    <property type="entry name" value="Homeodomain-like_sf"/>
</dbReference>
<dbReference type="SMART" id="SM00342">
    <property type="entry name" value="HTH_ARAC"/>
    <property type="match status" value="1"/>
</dbReference>
<reference evidence="5 6" key="1">
    <citation type="submission" date="2015-03" db="EMBL/GenBank/DDBJ databases">
        <title>Genome assembly of Sandaracinus amylolyticus DSM 53668.</title>
        <authorList>
            <person name="Sharma G."/>
            <person name="Subramanian S."/>
        </authorList>
    </citation>
    <scope>NUCLEOTIDE SEQUENCE [LARGE SCALE GENOMIC DNA]</scope>
    <source>
        <strain evidence="5 6">DSM 53668</strain>
    </source>
</reference>
<evidence type="ECO:0000313" key="5">
    <source>
        <dbReference type="EMBL" id="AKF03250.1"/>
    </source>
</evidence>
<dbReference type="GO" id="GO:0043565">
    <property type="term" value="F:sequence-specific DNA binding"/>
    <property type="evidence" value="ECO:0007669"/>
    <property type="project" value="InterPro"/>
</dbReference>
<dbReference type="STRING" id="927083.DB32_000399"/>
<dbReference type="PROSITE" id="PS01124">
    <property type="entry name" value="HTH_ARAC_FAMILY_2"/>
    <property type="match status" value="1"/>
</dbReference>
<accession>A0A0F6VZ04</accession>
<dbReference type="Gene3D" id="1.10.10.60">
    <property type="entry name" value="Homeodomain-like"/>
    <property type="match status" value="1"/>
</dbReference>
<dbReference type="EMBL" id="CP011125">
    <property type="protein sequence ID" value="AKF03250.1"/>
    <property type="molecule type" value="Genomic_DNA"/>
</dbReference>
<proteinExistence type="predicted"/>
<dbReference type="AlphaFoldDB" id="A0A0F6VZ04"/>
<evidence type="ECO:0000256" key="2">
    <source>
        <dbReference type="ARBA" id="ARBA00023125"/>
    </source>
</evidence>
<dbReference type="PANTHER" id="PTHR46796">
    <property type="entry name" value="HTH-TYPE TRANSCRIPTIONAL ACTIVATOR RHAS-RELATED"/>
    <property type="match status" value="1"/>
</dbReference>
<evidence type="ECO:0000256" key="1">
    <source>
        <dbReference type="ARBA" id="ARBA00023015"/>
    </source>
</evidence>
<dbReference type="InterPro" id="IPR018060">
    <property type="entry name" value="HTH_AraC"/>
</dbReference>
<evidence type="ECO:0000313" key="6">
    <source>
        <dbReference type="Proteomes" id="UP000034883"/>
    </source>
</evidence>
<sequence>MRFEHARDRRGVEHAIVRMEGESVWLHMPSVTTLAWVSEGRVQVHRRGTRRELGRGAVRRIGGFELEVIRADREGARLSLVSIPRSFLRGARTVPHDQLEDATHGALARVAARWPSGPPALDREIDELVDLVRHVDHDDDHDELEPGPVRRARHLLETWHRAPPTLDELAGVARTTKLQLVRSFHAHHGVVPHTFVLCLRLAIARTMFASGRRETEAAHALGFPDASALTREFRRIVGVSPAEYARPRPIAVARGA</sequence>
<keyword evidence="2" id="KW-0238">DNA-binding</keyword>
<dbReference type="SUPFAM" id="SSF46689">
    <property type="entry name" value="Homeodomain-like"/>
    <property type="match status" value="1"/>
</dbReference>
<evidence type="ECO:0000256" key="3">
    <source>
        <dbReference type="ARBA" id="ARBA00023163"/>
    </source>
</evidence>
<keyword evidence="1" id="KW-0805">Transcription regulation</keyword>
<evidence type="ECO:0000259" key="4">
    <source>
        <dbReference type="PROSITE" id="PS01124"/>
    </source>
</evidence>